<evidence type="ECO:0000256" key="14">
    <source>
        <dbReference type="HAMAP-Rule" id="MF_01520"/>
    </source>
</evidence>
<evidence type="ECO:0000256" key="6">
    <source>
        <dbReference type="ARBA" id="ARBA00008480"/>
    </source>
</evidence>
<feature type="binding site" evidence="14">
    <location>
        <begin position="378"/>
        <end position="381"/>
    </location>
    <ligand>
        <name>4-CDP-2-C-methyl-D-erythritol 2-phosphate</name>
        <dbReference type="ChEBI" id="CHEBI:57919"/>
    </ligand>
</feature>
<dbReference type="GO" id="GO:0046872">
    <property type="term" value="F:metal ion binding"/>
    <property type="evidence" value="ECO:0007669"/>
    <property type="project" value="UniProtKB-KW"/>
</dbReference>
<evidence type="ECO:0000259" key="15">
    <source>
        <dbReference type="Pfam" id="PF02542"/>
    </source>
</evidence>
<evidence type="ECO:0000256" key="7">
    <source>
        <dbReference type="ARBA" id="ARBA00009789"/>
    </source>
</evidence>
<dbReference type="PROSITE" id="PS01295">
    <property type="entry name" value="ISPD"/>
    <property type="match status" value="1"/>
</dbReference>
<keyword evidence="12 14" id="KW-0456">Lyase</keyword>
<evidence type="ECO:0000256" key="1">
    <source>
        <dbReference type="ARBA" id="ARBA00000200"/>
    </source>
</evidence>
<dbReference type="NCBIfam" id="TIGR00151">
    <property type="entry name" value="ispF"/>
    <property type="match status" value="1"/>
</dbReference>
<dbReference type="Gene3D" id="3.30.1330.50">
    <property type="entry name" value="2-C-methyl-D-erythritol 2,4-cyclodiphosphate synthase"/>
    <property type="match status" value="1"/>
</dbReference>
<dbReference type="CDD" id="cd02516">
    <property type="entry name" value="CDP-ME_synthetase"/>
    <property type="match status" value="1"/>
</dbReference>
<comment type="catalytic activity">
    <reaction evidence="2 14">
        <text>2-C-methyl-D-erythritol 4-phosphate + CTP + H(+) = 4-CDP-2-C-methyl-D-erythritol + diphosphate</text>
        <dbReference type="Rhea" id="RHEA:13429"/>
        <dbReference type="ChEBI" id="CHEBI:15378"/>
        <dbReference type="ChEBI" id="CHEBI:33019"/>
        <dbReference type="ChEBI" id="CHEBI:37563"/>
        <dbReference type="ChEBI" id="CHEBI:57823"/>
        <dbReference type="ChEBI" id="CHEBI:58262"/>
        <dbReference type="EC" id="2.7.7.60"/>
    </reaction>
</comment>
<evidence type="ECO:0000256" key="2">
    <source>
        <dbReference type="ARBA" id="ARBA00001282"/>
    </source>
</evidence>
<dbReference type="RefSeq" id="WP_102844879.1">
    <property type="nucleotide sequence ID" value="NZ_PDZR01000023.1"/>
</dbReference>
<dbReference type="EMBL" id="PDZR01000023">
    <property type="protein sequence ID" value="PNG24870.1"/>
    <property type="molecule type" value="Genomic_DNA"/>
</dbReference>
<dbReference type="HAMAP" id="MF_00108">
    <property type="entry name" value="IspD"/>
    <property type="match status" value="1"/>
</dbReference>
<reference evidence="16 17" key="1">
    <citation type="submission" date="2017-10" db="EMBL/GenBank/DDBJ databases">
        <title>Genome announcement of Methylocella silvestris TVC from permafrost.</title>
        <authorList>
            <person name="Wang J."/>
            <person name="Geng K."/>
            <person name="Ul-Haque F."/>
            <person name="Crombie A.T."/>
            <person name="Street L.E."/>
            <person name="Wookey P.A."/>
            <person name="Murrell J.C."/>
            <person name="Pratscher J."/>
        </authorList>
    </citation>
    <scope>NUCLEOTIDE SEQUENCE [LARGE SCALE GENOMIC DNA]</scope>
    <source>
        <strain evidence="16 17">TVC</strain>
    </source>
</reference>
<dbReference type="Gene3D" id="3.90.550.10">
    <property type="entry name" value="Spore Coat Polysaccharide Biosynthesis Protein SpsA, Chain A"/>
    <property type="match status" value="1"/>
</dbReference>
<comment type="similarity">
    <text evidence="6">Belongs to the IspF family.</text>
</comment>
<feature type="site" description="Transition state stabilizer" evidence="14">
    <location>
        <position position="280"/>
    </location>
</feature>
<gene>
    <name evidence="14 16" type="primary">ispDF</name>
    <name evidence="16" type="ORF">CR492_16645</name>
</gene>
<evidence type="ECO:0000256" key="10">
    <source>
        <dbReference type="ARBA" id="ARBA00022723"/>
    </source>
</evidence>
<dbReference type="UniPathway" id="UPA00056">
    <property type="reaction ID" value="UER00093"/>
</dbReference>
<keyword evidence="11 14" id="KW-0414">Isoprene biosynthesis</keyword>
<feature type="binding site" evidence="14">
    <location>
        <position position="254"/>
    </location>
    <ligand>
        <name>a divalent metal cation</name>
        <dbReference type="ChEBI" id="CHEBI:60240"/>
    </ligand>
</feature>
<dbReference type="NCBIfam" id="NF006899">
    <property type="entry name" value="PRK09382.1"/>
    <property type="match status" value="1"/>
</dbReference>
<accession>A0A2J7TDN1</accession>
<dbReference type="SUPFAM" id="SSF69765">
    <property type="entry name" value="IpsF-like"/>
    <property type="match status" value="1"/>
</dbReference>
<dbReference type="SUPFAM" id="SSF53448">
    <property type="entry name" value="Nucleotide-diphospho-sugar transferases"/>
    <property type="match status" value="1"/>
</dbReference>
<evidence type="ECO:0000256" key="5">
    <source>
        <dbReference type="ARBA" id="ARBA00004787"/>
    </source>
</evidence>
<name>A0A2J7TDN1_METSI</name>
<dbReference type="HAMAP" id="MF_00107">
    <property type="entry name" value="IspF"/>
    <property type="match status" value="1"/>
</dbReference>
<keyword evidence="8 14" id="KW-0808">Transferase</keyword>
<comment type="pathway">
    <text evidence="5 14">Isoprenoid biosynthesis; isopentenyl diphosphate biosynthesis via DXP pathway; isopentenyl diphosphate from 1-deoxy-D-xylulose 5-phosphate: step 2/6.</text>
</comment>
<evidence type="ECO:0000256" key="4">
    <source>
        <dbReference type="ARBA" id="ARBA00004709"/>
    </source>
</evidence>
<dbReference type="InterPro" id="IPR026596">
    <property type="entry name" value="IspD/F"/>
</dbReference>
<dbReference type="GO" id="GO:0019288">
    <property type="term" value="P:isopentenyl diphosphate biosynthetic process, methylerythritol 4-phosphate pathway"/>
    <property type="evidence" value="ECO:0007669"/>
    <property type="project" value="UniProtKB-UniRule"/>
</dbReference>
<evidence type="ECO:0000313" key="16">
    <source>
        <dbReference type="EMBL" id="PNG24870.1"/>
    </source>
</evidence>
<keyword evidence="9 14" id="KW-0548">Nucleotidyltransferase</keyword>
<dbReference type="PANTHER" id="PTHR43181:SF1">
    <property type="entry name" value="2-C-METHYL-D-ERYTHRITOL 2,4-CYCLODIPHOSPHATE SYNTHASE, CHLOROPLASTIC"/>
    <property type="match status" value="1"/>
</dbReference>
<feature type="site" description="Transition state stabilizer" evidence="14">
    <location>
        <position position="379"/>
    </location>
</feature>
<comment type="catalytic activity">
    <reaction evidence="1 14">
        <text>4-CDP-2-C-methyl-D-erythritol 2-phosphate = 2-C-methyl-D-erythritol 2,4-cyclic diphosphate + CMP</text>
        <dbReference type="Rhea" id="RHEA:23864"/>
        <dbReference type="ChEBI" id="CHEBI:57919"/>
        <dbReference type="ChEBI" id="CHEBI:58483"/>
        <dbReference type="ChEBI" id="CHEBI:60377"/>
        <dbReference type="EC" id="4.6.1.12"/>
    </reaction>
</comment>
<dbReference type="HAMAP" id="MF_01520">
    <property type="entry name" value="IspDF"/>
    <property type="match status" value="1"/>
</dbReference>
<dbReference type="AlphaFoldDB" id="A0A2J7TDN1"/>
<comment type="similarity">
    <text evidence="14">In the N-terminal section; belongs to the IspD/TarI cytidylyltransferase family. IspD subfamily.</text>
</comment>
<feature type="site" description="Positions MEP for the nucleophilic attack" evidence="14">
    <location>
        <position position="169"/>
    </location>
</feature>
<dbReference type="Pfam" id="PF02542">
    <property type="entry name" value="YgbB"/>
    <property type="match status" value="1"/>
</dbReference>
<evidence type="ECO:0000313" key="17">
    <source>
        <dbReference type="Proteomes" id="UP000236286"/>
    </source>
</evidence>
<keyword evidence="10 14" id="KW-0479">Metal-binding</keyword>
<evidence type="ECO:0000256" key="12">
    <source>
        <dbReference type="ARBA" id="ARBA00023239"/>
    </source>
</evidence>
<comment type="similarity">
    <text evidence="14">In the C-terminal section; belongs to the IspF family.</text>
</comment>
<evidence type="ECO:0000256" key="9">
    <source>
        <dbReference type="ARBA" id="ARBA00022695"/>
    </source>
</evidence>
<feature type="site" description="Positions MEP for the nucleophilic attack" evidence="14">
    <location>
        <position position="226"/>
    </location>
</feature>
<comment type="pathway">
    <text evidence="4 14">Isoprenoid biosynthesis; isopentenyl diphosphate biosynthesis via DXP pathway; isopentenyl diphosphate from 1-deoxy-D-xylulose 5-phosphate: step 4/6.</text>
</comment>
<evidence type="ECO:0000256" key="8">
    <source>
        <dbReference type="ARBA" id="ARBA00022679"/>
    </source>
</evidence>
<dbReference type="InterPro" id="IPR034683">
    <property type="entry name" value="IspD/TarI"/>
</dbReference>
<dbReference type="InterPro" id="IPR029044">
    <property type="entry name" value="Nucleotide-diphossugar_trans"/>
</dbReference>
<dbReference type="InterPro" id="IPR036571">
    <property type="entry name" value="MECDP_synthase_sf"/>
</dbReference>
<dbReference type="InterPro" id="IPR001228">
    <property type="entry name" value="IspD"/>
</dbReference>
<comment type="caution">
    <text evidence="16">The sequence shown here is derived from an EMBL/GenBank/DDBJ whole genome shotgun (WGS) entry which is preliminary data.</text>
</comment>
<sequence length="404" mass="41830">MKFPALPPAKIAIVVVAAGRGSRAGDGAPKQYRQVAGLTVLARSLNALGRAAPDAIIAPVIHADDLDLYSEAIAGLDPAARSQLMAPIFGGASRQDSVRAGLEALAVDPIMCPNIVLIHDAARIFATDALIVRAIEAAKEYGAAIPGIAVTDTIKEIDGEACIAATPPRARLRAVQTPQAFDFSLILDAHRKAAAAGAADLTDDAAIAEWAGHRVFVFKGDANNMKITSAEDLAAAEGRLIRDLADIRMGQGYDVHAFGAGDHIWLGGVKISHDHGLVGHSDADVLSHAVTDALLGALADGDIGSHFPPSDPQWRGAASKIFLAAAAARVRARGGMIAHIDATVVCERPKIGPHRDAIRAGLAAIVGISLDRVAVKATTSERLGFTGREEGVAALAVATVRLPL</sequence>
<protein>
    <recommendedName>
        <fullName evidence="14">Bifunctional enzyme IspD/IspF</fullName>
    </recommendedName>
    <domain>
        <recommendedName>
            <fullName evidence="14">2-C-methyl-D-erythritol 4-phosphate cytidylyltransferase</fullName>
            <ecNumber evidence="14">2.7.7.60</ecNumber>
        </recommendedName>
        <alternativeName>
            <fullName evidence="14">4-diphosphocytidyl-2C-methyl-D-erythritol synthase</fullName>
        </alternativeName>
        <alternativeName>
            <fullName evidence="14">MEP cytidylyltransferase</fullName>
            <shortName evidence="14">MCT</shortName>
        </alternativeName>
    </domain>
    <domain>
        <recommendedName>
            <fullName evidence="14">2-C-methyl-D-erythritol 2,4-cyclodiphosphate synthase</fullName>
            <shortName evidence="14">MECDP-synthase</shortName>
            <shortName evidence="14">MECPP-synthase</shortName>
            <shortName evidence="14">MECPS</shortName>
            <ecNumber evidence="14">4.6.1.12</ecNumber>
        </recommendedName>
    </domain>
</protein>
<feature type="binding site" evidence="14">
    <location>
        <position position="256"/>
    </location>
    <ligand>
        <name>a divalent metal cation</name>
        <dbReference type="ChEBI" id="CHEBI:60240"/>
    </ligand>
</feature>
<dbReference type="NCBIfam" id="TIGR00453">
    <property type="entry name" value="ispD"/>
    <property type="match status" value="1"/>
</dbReference>
<feature type="binding site" evidence="14">
    <location>
        <position position="388"/>
    </location>
    <ligand>
        <name>4-CDP-2-C-methyl-D-erythritol 2-phosphate</name>
        <dbReference type="ChEBI" id="CHEBI:57919"/>
    </ligand>
</feature>
<dbReference type="Pfam" id="PF01128">
    <property type="entry name" value="IspD"/>
    <property type="match status" value="1"/>
</dbReference>
<dbReference type="InterPro" id="IPR018294">
    <property type="entry name" value="ISPD_synthase_CS"/>
</dbReference>
<comment type="cofactor">
    <cofactor evidence="3 14">
        <name>a divalent metal cation</name>
        <dbReference type="ChEBI" id="CHEBI:60240"/>
    </cofactor>
</comment>
<feature type="binding site" evidence="14">
    <location>
        <position position="385"/>
    </location>
    <ligand>
        <name>4-CDP-2-C-methyl-D-erythritol 2-phosphate</name>
        <dbReference type="ChEBI" id="CHEBI:57919"/>
    </ligand>
</feature>
<dbReference type="FunFam" id="3.90.550.10:FF:000003">
    <property type="entry name" value="2-C-methyl-D-erythritol 4-phosphate cytidylyltransferase"/>
    <property type="match status" value="1"/>
</dbReference>
<proteinExistence type="inferred from homology"/>
<feature type="region of interest" description="2-C-methyl-D-erythritol 2,4-cyclodiphosphate synthase" evidence="14">
    <location>
        <begin position="248"/>
        <end position="404"/>
    </location>
</feature>
<dbReference type="PROSITE" id="PS01350">
    <property type="entry name" value="ISPF"/>
    <property type="match status" value="1"/>
</dbReference>
<comment type="function">
    <text evidence="14">Bifunctional enzyme that catalyzes the formation of 4-diphosphocytidyl-2-C-methyl-D-erythritol from CTP and 2-C-methyl-D-erythritol 4-phosphate (MEP) (IspD), and catalyzes the conversion of 4-diphosphocytidyl-2-C-methyl-D-erythritol 2-phosphate (CDP-ME2P) to 2-C-methyl-D-erythritol 2,4-cyclodiphosphate (ME-CPP) with a corresponding release of cytidine 5-monophosphate (CMP) (IspF).</text>
</comment>
<dbReference type="PANTHER" id="PTHR43181">
    <property type="entry name" value="2-C-METHYL-D-ERYTHRITOL 2,4-CYCLODIPHOSPHATE SYNTHASE, CHLOROPLASTIC"/>
    <property type="match status" value="1"/>
</dbReference>
<dbReference type="GO" id="GO:0008685">
    <property type="term" value="F:2-C-methyl-D-erythritol 2,4-cyclodiphosphate synthase activity"/>
    <property type="evidence" value="ECO:0007669"/>
    <property type="project" value="UniProtKB-UniRule"/>
</dbReference>
<feature type="binding site" evidence="14">
    <location>
        <position position="288"/>
    </location>
    <ligand>
        <name>a divalent metal cation</name>
        <dbReference type="ChEBI" id="CHEBI:60240"/>
    </ligand>
</feature>
<feature type="binding site" evidence="14">
    <location>
        <begin position="280"/>
        <end position="281"/>
    </location>
    <ligand>
        <name>4-CDP-2-C-methyl-D-erythritol 2-phosphate</name>
        <dbReference type="ChEBI" id="CHEBI:57919"/>
    </ligand>
</feature>
<feature type="site" description="Transition state stabilizer" evidence="14">
    <location>
        <position position="30"/>
    </location>
</feature>
<dbReference type="GO" id="GO:0050518">
    <property type="term" value="F:2-C-methyl-D-erythritol 4-phosphate cytidylyltransferase activity"/>
    <property type="evidence" value="ECO:0007669"/>
    <property type="project" value="UniProtKB-UniRule"/>
</dbReference>
<feature type="site" description="Transition state stabilizer" evidence="14">
    <location>
        <position position="23"/>
    </location>
</feature>
<dbReference type="Proteomes" id="UP000236286">
    <property type="component" value="Unassembled WGS sequence"/>
</dbReference>
<feature type="region of interest" description="2-C-methyl-D-erythritol 4-phosphate cytidylyltransferase" evidence="14">
    <location>
        <begin position="1"/>
        <end position="247"/>
    </location>
</feature>
<evidence type="ECO:0000256" key="11">
    <source>
        <dbReference type="ARBA" id="ARBA00023229"/>
    </source>
</evidence>
<dbReference type="InterPro" id="IPR003526">
    <property type="entry name" value="MECDP_synthase"/>
</dbReference>
<evidence type="ECO:0000256" key="3">
    <source>
        <dbReference type="ARBA" id="ARBA00001968"/>
    </source>
</evidence>
<dbReference type="OrthoDB" id="9804336at2"/>
<dbReference type="InterPro" id="IPR020555">
    <property type="entry name" value="MECDP_synthase_CS"/>
</dbReference>
<feature type="domain" description="2-C-methyl-D-erythritol 2,4-cyclodiphosphate synthase" evidence="15">
    <location>
        <begin position="247"/>
        <end position="400"/>
    </location>
</feature>
<dbReference type="EC" id="4.6.1.12" evidence="14"/>
<dbReference type="GO" id="GO:0016114">
    <property type="term" value="P:terpenoid biosynthetic process"/>
    <property type="evidence" value="ECO:0007669"/>
    <property type="project" value="InterPro"/>
</dbReference>
<dbReference type="CDD" id="cd00554">
    <property type="entry name" value="MECDP_synthase"/>
    <property type="match status" value="1"/>
</dbReference>
<evidence type="ECO:0000256" key="13">
    <source>
        <dbReference type="ARBA" id="ARBA00023268"/>
    </source>
</evidence>
<comment type="caution">
    <text evidence="14">Lacks conserved residue(s) required for the propagation of feature annotation.</text>
</comment>
<keyword evidence="13 14" id="KW-0511">Multifunctional enzyme</keyword>
<feature type="binding site" evidence="14">
    <location>
        <begin position="302"/>
        <end position="304"/>
    </location>
    <ligand>
        <name>4-CDP-2-C-methyl-D-erythritol 2-phosphate</name>
        <dbReference type="ChEBI" id="CHEBI:57919"/>
    </ligand>
</feature>
<feature type="binding site" evidence="14">
    <location>
        <begin position="254"/>
        <end position="256"/>
    </location>
    <ligand>
        <name>4-CDP-2-C-methyl-D-erythritol 2-phosphate</name>
        <dbReference type="ChEBI" id="CHEBI:57919"/>
    </ligand>
</feature>
<organism evidence="16 17">
    <name type="scientific">Methylocella silvestris</name>
    <dbReference type="NCBI Taxonomy" id="199596"/>
    <lineage>
        <taxon>Bacteria</taxon>
        <taxon>Pseudomonadati</taxon>
        <taxon>Pseudomonadota</taxon>
        <taxon>Alphaproteobacteria</taxon>
        <taxon>Hyphomicrobiales</taxon>
        <taxon>Beijerinckiaceae</taxon>
        <taxon>Methylocella</taxon>
    </lineage>
</organism>
<dbReference type="EC" id="2.7.7.60" evidence="14"/>
<comment type="similarity">
    <text evidence="7">Belongs to the IspD/TarI cytidylyltransferase family. IspD subfamily.</text>
</comment>